<organism evidence="3 4">
    <name type="scientific">Arthrobotrys conoides</name>
    <dbReference type="NCBI Taxonomy" id="74498"/>
    <lineage>
        <taxon>Eukaryota</taxon>
        <taxon>Fungi</taxon>
        <taxon>Dikarya</taxon>
        <taxon>Ascomycota</taxon>
        <taxon>Pezizomycotina</taxon>
        <taxon>Orbiliomycetes</taxon>
        <taxon>Orbiliales</taxon>
        <taxon>Orbiliaceae</taxon>
        <taxon>Arthrobotrys</taxon>
    </lineage>
</organism>
<keyword evidence="4" id="KW-1185">Reference proteome</keyword>
<name>A0AAN8NT02_9PEZI</name>
<dbReference type="EMBL" id="JAVHJM010000002">
    <property type="protein sequence ID" value="KAK6517681.1"/>
    <property type="molecule type" value="Genomic_DNA"/>
</dbReference>
<dbReference type="AlphaFoldDB" id="A0AAN8NT02"/>
<feature type="region of interest" description="Disordered" evidence="1">
    <location>
        <begin position="24"/>
        <end position="64"/>
    </location>
</feature>
<evidence type="ECO:0000313" key="4">
    <source>
        <dbReference type="Proteomes" id="UP001307849"/>
    </source>
</evidence>
<feature type="compositionally biased region" description="Gly residues" evidence="1">
    <location>
        <begin position="400"/>
        <end position="414"/>
    </location>
</feature>
<protein>
    <submittedName>
        <fullName evidence="3">Uncharacterized protein</fullName>
    </submittedName>
</protein>
<feature type="compositionally biased region" description="Polar residues" evidence="1">
    <location>
        <begin position="445"/>
        <end position="455"/>
    </location>
</feature>
<comment type="caution">
    <text evidence="3">The sequence shown here is derived from an EMBL/GenBank/DDBJ whole genome shotgun (WGS) entry which is preliminary data.</text>
</comment>
<feature type="chain" id="PRO_5042998329" evidence="2">
    <location>
        <begin position="20"/>
        <end position="455"/>
    </location>
</feature>
<feature type="region of interest" description="Disordered" evidence="1">
    <location>
        <begin position="400"/>
        <end position="455"/>
    </location>
</feature>
<evidence type="ECO:0000256" key="1">
    <source>
        <dbReference type="SAM" id="MobiDB-lite"/>
    </source>
</evidence>
<dbReference type="Proteomes" id="UP001307849">
    <property type="component" value="Unassembled WGS sequence"/>
</dbReference>
<feature type="compositionally biased region" description="Acidic residues" evidence="1">
    <location>
        <begin position="273"/>
        <end position="287"/>
    </location>
</feature>
<feature type="compositionally biased region" description="Low complexity" evidence="1">
    <location>
        <begin position="33"/>
        <end position="49"/>
    </location>
</feature>
<sequence length="455" mass="49974">MKILQYLFLFLCIFDGAYSTPLDNGKRPDSIQSTNLTTTSNKTNSLNSSFPGSPDLSPSHVSKPVAVETSASGGIMEKKEIVPSHLFYSQVNGMIAICPPRRHLMEIIMDYVKGRSSTPDLDPSQGLTLDEWEKQIERWDAAVVRNPDREKAKRYVRNLIRRCEGCLCDFLTAKMRPTPRGPGGATCNNAAIALKCHIYYKCVCYIDLIQPTIGPDYQDVPLIYFQNAINRIPEHIRRVMNNWLWHVPPTMAEYEGQTLGFTRDARTYHSEPLDDEPSDDELSDDETQVPHHDSDSNSDFDGGRLTPLYGPQGEAGGFALDWDSLFDTGKEDEDTDHTPLANPATVNFDWIDDYLVENTDPDLEGLDGFDISPGMEYDYGYGHGPHGYGYGFGGGSGSGGGAGGSGSGGGGGSGSAKRDLHRRNKDNQGDEGAKNGENLGLRHVPTTSLGNFRFG</sequence>
<proteinExistence type="predicted"/>
<gene>
    <name evidence="3" type="ORF">TWF506_004863</name>
</gene>
<accession>A0AAN8NT02</accession>
<feature type="signal peptide" evidence="2">
    <location>
        <begin position="1"/>
        <end position="19"/>
    </location>
</feature>
<feature type="region of interest" description="Disordered" evidence="1">
    <location>
        <begin position="268"/>
        <end position="315"/>
    </location>
</feature>
<evidence type="ECO:0000256" key="2">
    <source>
        <dbReference type="SAM" id="SignalP"/>
    </source>
</evidence>
<feature type="compositionally biased region" description="Basic and acidic residues" evidence="1">
    <location>
        <begin position="425"/>
        <end position="434"/>
    </location>
</feature>
<reference evidence="3 4" key="1">
    <citation type="submission" date="2019-10" db="EMBL/GenBank/DDBJ databases">
        <authorList>
            <person name="Palmer J.M."/>
        </authorList>
    </citation>
    <scope>NUCLEOTIDE SEQUENCE [LARGE SCALE GENOMIC DNA]</scope>
    <source>
        <strain evidence="3 4">TWF506</strain>
    </source>
</reference>
<keyword evidence="2" id="KW-0732">Signal</keyword>
<evidence type="ECO:0000313" key="3">
    <source>
        <dbReference type="EMBL" id="KAK6517681.1"/>
    </source>
</evidence>